<sequence>MPILSNKADNSTNGITCRSCLTVNSNWCYDSNTIRCTGSETKCLLQTTKITGNIEVKRKRVV</sequence>
<gene>
    <name evidence="2" type="ORF">AB205_0111450</name>
</gene>
<dbReference type="EMBL" id="KZ061237">
    <property type="protein sequence ID" value="PIO11223.1"/>
    <property type="molecule type" value="Genomic_DNA"/>
</dbReference>
<evidence type="ECO:0000313" key="2">
    <source>
        <dbReference type="EMBL" id="PIO11223.1"/>
    </source>
</evidence>
<evidence type="ECO:0000313" key="3">
    <source>
        <dbReference type="Proteomes" id="UP000228934"/>
    </source>
</evidence>
<dbReference type="AlphaFoldDB" id="A0A2G9Q834"/>
<name>A0A2G9Q834_AQUCT</name>
<dbReference type="InterPro" id="IPR045860">
    <property type="entry name" value="Snake_toxin-like_sf"/>
</dbReference>
<dbReference type="InterPro" id="IPR016054">
    <property type="entry name" value="LY6_UPA_recep-like"/>
</dbReference>
<proteinExistence type="predicted"/>
<dbReference type="SUPFAM" id="SSF57302">
    <property type="entry name" value="Snake toxin-like"/>
    <property type="match status" value="1"/>
</dbReference>
<feature type="domain" description="UPAR/Ly6" evidence="1">
    <location>
        <begin position="14"/>
        <end position="53"/>
    </location>
</feature>
<dbReference type="Pfam" id="PF00021">
    <property type="entry name" value="UPAR_LY6"/>
    <property type="match status" value="1"/>
</dbReference>
<evidence type="ECO:0000259" key="1">
    <source>
        <dbReference type="Pfam" id="PF00021"/>
    </source>
</evidence>
<dbReference type="Gene3D" id="2.10.60.10">
    <property type="entry name" value="CD59"/>
    <property type="match status" value="1"/>
</dbReference>
<dbReference type="OrthoDB" id="9907178at2759"/>
<dbReference type="Proteomes" id="UP000228934">
    <property type="component" value="Unassembled WGS sequence"/>
</dbReference>
<reference evidence="3" key="1">
    <citation type="journal article" date="2017" name="Nat. Commun.">
        <title>The North American bullfrog draft genome provides insight into hormonal regulation of long noncoding RNA.</title>
        <authorList>
            <person name="Hammond S.A."/>
            <person name="Warren R.L."/>
            <person name="Vandervalk B.P."/>
            <person name="Kucuk E."/>
            <person name="Khan H."/>
            <person name="Gibb E.A."/>
            <person name="Pandoh P."/>
            <person name="Kirk H."/>
            <person name="Zhao Y."/>
            <person name="Jones M."/>
            <person name="Mungall A.J."/>
            <person name="Coope R."/>
            <person name="Pleasance S."/>
            <person name="Moore R.A."/>
            <person name="Holt R.A."/>
            <person name="Round J.M."/>
            <person name="Ohora S."/>
            <person name="Walle B.V."/>
            <person name="Veldhoen N."/>
            <person name="Helbing C.C."/>
            <person name="Birol I."/>
        </authorList>
    </citation>
    <scope>NUCLEOTIDE SEQUENCE [LARGE SCALE GENOMIC DNA]</scope>
</reference>
<protein>
    <recommendedName>
        <fullName evidence="1">UPAR/Ly6 domain-containing protein</fullName>
    </recommendedName>
</protein>
<keyword evidence="3" id="KW-1185">Reference proteome</keyword>
<accession>A0A2G9Q834</accession>
<organism evidence="2 3">
    <name type="scientific">Aquarana catesbeiana</name>
    <name type="common">American bullfrog</name>
    <name type="synonym">Rana catesbeiana</name>
    <dbReference type="NCBI Taxonomy" id="8400"/>
    <lineage>
        <taxon>Eukaryota</taxon>
        <taxon>Metazoa</taxon>
        <taxon>Chordata</taxon>
        <taxon>Craniata</taxon>
        <taxon>Vertebrata</taxon>
        <taxon>Euteleostomi</taxon>
        <taxon>Amphibia</taxon>
        <taxon>Batrachia</taxon>
        <taxon>Anura</taxon>
        <taxon>Neobatrachia</taxon>
        <taxon>Ranoidea</taxon>
        <taxon>Ranidae</taxon>
        <taxon>Aquarana</taxon>
    </lineage>
</organism>